<evidence type="ECO:0000313" key="1">
    <source>
        <dbReference type="EMBL" id="VFQ44694.1"/>
    </source>
</evidence>
<dbReference type="AlphaFoldDB" id="A0A4U8YME9"/>
<protein>
    <submittedName>
        <fullName evidence="1">Uncharacterized protein</fullName>
    </submittedName>
</protein>
<organism evidence="1 2">
    <name type="scientific">Desulfoluna butyratoxydans</name>
    <dbReference type="NCBI Taxonomy" id="231438"/>
    <lineage>
        <taxon>Bacteria</taxon>
        <taxon>Pseudomonadati</taxon>
        <taxon>Thermodesulfobacteriota</taxon>
        <taxon>Desulfobacteria</taxon>
        <taxon>Desulfobacterales</taxon>
        <taxon>Desulfolunaceae</taxon>
        <taxon>Desulfoluna</taxon>
    </lineage>
</organism>
<keyword evidence="2" id="KW-1185">Reference proteome</keyword>
<gene>
    <name evidence="1" type="ORF">MSL71_23430</name>
</gene>
<sequence>MGIYPKKDCEITLCLSNNSQLDGLVNIVGRDIRTFLLDNESDIVMYEAVNGEDESRRPMIVPKKHILWVEVRNGDLTERKVAIYRKMKMKMTNGQVVSGEIDITGYDRVSDYFLKNTDMFTEVSNVAVDGETVRSIVFVSTTQYLWVIPDEDA</sequence>
<dbReference type="RefSeq" id="WP_180140434.1">
    <property type="nucleotide sequence ID" value="NZ_CAADHO010000003.1"/>
</dbReference>
<reference evidence="1 2" key="1">
    <citation type="submission" date="2019-03" db="EMBL/GenBank/DDBJ databases">
        <authorList>
            <person name="Nijsse B."/>
        </authorList>
    </citation>
    <scope>NUCLEOTIDE SEQUENCE [LARGE SCALE GENOMIC DNA]</scope>
    <source>
        <strain evidence="1">Desulfoluna butyratoxydans MSL71</strain>
    </source>
</reference>
<name>A0A4U8YME9_9BACT</name>
<dbReference type="Proteomes" id="UP000507962">
    <property type="component" value="Unassembled WGS sequence"/>
</dbReference>
<dbReference type="EMBL" id="CAADHO010000003">
    <property type="protein sequence ID" value="VFQ44694.1"/>
    <property type="molecule type" value="Genomic_DNA"/>
</dbReference>
<evidence type="ECO:0000313" key="2">
    <source>
        <dbReference type="Proteomes" id="UP000507962"/>
    </source>
</evidence>
<accession>A0A4U8YME9</accession>
<proteinExistence type="predicted"/>